<keyword evidence="1" id="KW-0067">ATP-binding</keyword>
<dbReference type="SUPFAM" id="SSF56112">
    <property type="entry name" value="Protein kinase-like (PK-like)"/>
    <property type="match status" value="1"/>
</dbReference>
<dbReference type="EMBL" id="CP011388">
    <property type="protein sequence ID" value="ANE48761.1"/>
    <property type="molecule type" value="Genomic_DNA"/>
</dbReference>
<organism evidence="4 5">
    <name type="scientific">Paenibacillus swuensis</name>
    <dbReference type="NCBI Taxonomy" id="1178515"/>
    <lineage>
        <taxon>Bacteria</taxon>
        <taxon>Bacillati</taxon>
        <taxon>Bacillota</taxon>
        <taxon>Bacilli</taxon>
        <taxon>Bacillales</taxon>
        <taxon>Paenibacillaceae</taxon>
        <taxon>Paenibacillus</taxon>
    </lineage>
</organism>
<feature type="binding site" evidence="1">
    <location>
        <position position="52"/>
    </location>
    <ligand>
        <name>ATP</name>
        <dbReference type="ChEBI" id="CHEBI:30616"/>
    </ligand>
</feature>
<dbReference type="PANTHER" id="PTHR44167:SF31">
    <property type="entry name" value="PROTEIN CBG02007"/>
    <property type="match status" value="1"/>
</dbReference>
<keyword evidence="2" id="KW-0472">Membrane</keyword>
<evidence type="ECO:0000256" key="2">
    <source>
        <dbReference type="SAM" id="Phobius"/>
    </source>
</evidence>
<dbReference type="PROSITE" id="PS00107">
    <property type="entry name" value="PROTEIN_KINASE_ATP"/>
    <property type="match status" value="1"/>
</dbReference>
<dbReference type="Gene3D" id="1.10.510.10">
    <property type="entry name" value="Transferase(Phosphotransferase) domain 1"/>
    <property type="match status" value="1"/>
</dbReference>
<dbReference type="GO" id="GO:0005524">
    <property type="term" value="F:ATP binding"/>
    <property type="evidence" value="ECO:0007669"/>
    <property type="project" value="UniProtKB-UniRule"/>
</dbReference>
<evidence type="ECO:0000313" key="4">
    <source>
        <dbReference type="EMBL" id="ANE48761.1"/>
    </source>
</evidence>
<evidence type="ECO:0000259" key="3">
    <source>
        <dbReference type="PROSITE" id="PS50011"/>
    </source>
</evidence>
<dbReference type="AlphaFoldDB" id="A0A172TNX7"/>
<dbReference type="Pfam" id="PF00069">
    <property type="entry name" value="Pkinase"/>
    <property type="match status" value="1"/>
</dbReference>
<keyword evidence="2" id="KW-0812">Transmembrane</keyword>
<keyword evidence="5" id="KW-1185">Reference proteome</keyword>
<evidence type="ECO:0000313" key="5">
    <source>
        <dbReference type="Proteomes" id="UP000076927"/>
    </source>
</evidence>
<dbReference type="PROSITE" id="PS50011">
    <property type="entry name" value="PROTEIN_KINASE_DOM"/>
    <property type="match status" value="1"/>
</dbReference>
<dbReference type="InterPro" id="IPR017441">
    <property type="entry name" value="Protein_kinase_ATP_BS"/>
</dbReference>
<dbReference type="KEGG" id="pswu:SY83_06425"/>
<dbReference type="InterPro" id="IPR000719">
    <property type="entry name" value="Prot_kinase_dom"/>
</dbReference>
<name>A0A172TNX7_9BACL</name>
<dbReference type="PATRIC" id="fig|1178515.4.peg.1281"/>
<dbReference type="SMART" id="SM00220">
    <property type="entry name" value="S_TKc"/>
    <property type="match status" value="1"/>
</dbReference>
<proteinExistence type="predicted"/>
<sequence>MTSSDNSSNFNRGDLIRGKWNGVRYRVERLLGQGSNGKVYLVYEGSRARALKFGFSAAELQSEVNALKAISAAEPKQESYLLDVDDAELGGHRLPFYVMRFVEGERLHQYLGAKGLDWFPLVAYNLLCKLGQLHRSGWIFGDLKADNVLVTGYGQVHLVDYGGATLQGKSVKQFTEIYDRGYWRGGERLADEGYDLFSFAVLWLQMMQKESLEAQASKLLPQNRTTEWLIQQLRTNRRLSPYEPSLTRMINGKAYSTREECAAWQRLLRGSANHPDERFVSGNQTMSGTAVKGMFAVSVMLLCGAVYMVWQQ</sequence>
<dbReference type="InterPro" id="IPR011009">
    <property type="entry name" value="Kinase-like_dom_sf"/>
</dbReference>
<evidence type="ECO:0000256" key="1">
    <source>
        <dbReference type="PROSITE-ProRule" id="PRU10141"/>
    </source>
</evidence>
<gene>
    <name evidence="4" type="ORF">SY83_06425</name>
</gene>
<dbReference type="PANTHER" id="PTHR44167">
    <property type="entry name" value="OVARIAN-SPECIFIC SERINE/THREONINE-PROTEIN KINASE LOK-RELATED"/>
    <property type="match status" value="1"/>
</dbReference>
<keyword evidence="2" id="KW-1133">Transmembrane helix</keyword>
<protein>
    <recommendedName>
        <fullName evidence="3">Protein kinase domain-containing protein</fullName>
    </recommendedName>
</protein>
<reference evidence="4 5" key="1">
    <citation type="submission" date="2015-01" db="EMBL/GenBank/DDBJ databases">
        <title>Paenibacillus swuensis/DY6/whole genome sequencing.</title>
        <authorList>
            <person name="Kim M.K."/>
            <person name="Srinivasan S."/>
            <person name="Lee J.-J."/>
        </authorList>
    </citation>
    <scope>NUCLEOTIDE SEQUENCE [LARGE SCALE GENOMIC DNA]</scope>
    <source>
        <strain evidence="4 5">DY6</strain>
    </source>
</reference>
<feature type="transmembrane region" description="Helical" evidence="2">
    <location>
        <begin position="293"/>
        <end position="310"/>
    </location>
</feature>
<dbReference type="STRING" id="1178515.SY83_06425"/>
<keyword evidence="1" id="KW-0547">Nucleotide-binding</keyword>
<dbReference type="OrthoDB" id="583109at2"/>
<feature type="domain" description="Protein kinase" evidence="3">
    <location>
        <begin position="25"/>
        <end position="277"/>
    </location>
</feature>
<accession>A0A172TNX7</accession>
<dbReference type="GO" id="GO:0005737">
    <property type="term" value="C:cytoplasm"/>
    <property type="evidence" value="ECO:0007669"/>
    <property type="project" value="TreeGrafter"/>
</dbReference>
<dbReference type="Proteomes" id="UP000076927">
    <property type="component" value="Chromosome"/>
</dbReference>
<dbReference type="GO" id="GO:0004674">
    <property type="term" value="F:protein serine/threonine kinase activity"/>
    <property type="evidence" value="ECO:0007669"/>
    <property type="project" value="TreeGrafter"/>
</dbReference>